<keyword evidence="10" id="KW-1185">Reference proteome</keyword>
<evidence type="ECO:0000256" key="3">
    <source>
        <dbReference type="ARBA" id="ARBA00022597"/>
    </source>
</evidence>
<evidence type="ECO:0000313" key="10">
    <source>
        <dbReference type="Proteomes" id="UP001431199"/>
    </source>
</evidence>
<evidence type="ECO:0000256" key="6">
    <source>
        <dbReference type="ARBA" id="ARBA00022777"/>
    </source>
</evidence>
<keyword evidence="2" id="KW-0597">Phosphoprotein</keyword>
<evidence type="ECO:0000256" key="5">
    <source>
        <dbReference type="ARBA" id="ARBA00022683"/>
    </source>
</evidence>
<evidence type="ECO:0000256" key="7">
    <source>
        <dbReference type="PROSITE-ProRule" id="PRU00423"/>
    </source>
</evidence>
<keyword evidence="4" id="KW-0808">Transferase</keyword>
<dbReference type="InterPro" id="IPR051819">
    <property type="entry name" value="PTS_sugar-specific_EIIB"/>
</dbReference>
<feature type="domain" description="PTS EIIB type-3" evidence="8">
    <location>
        <begin position="4"/>
        <end position="101"/>
    </location>
</feature>
<evidence type="ECO:0000256" key="2">
    <source>
        <dbReference type="ARBA" id="ARBA00022553"/>
    </source>
</evidence>
<evidence type="ECO:0000259" key="8">
    <source>
        <dbReference type="PROSITE" id="PS51100"/>
    </source>
</evidence>
<dbReference type="InterPro" id="IPR003501">
    <property type="entry name" value="PTS_EIIB_2/3"/>
</dbReference>
<dbReference type="PANTHER" id="PTHR34581">
    <property type="entry name" value="PTS SYSTEM N,N'-DIACETYLCHITOBIOSE-SPECIFIC EIIB COMPONENT"/>
    <property type="match status" value="1"/>
</dbReference>
<evidence type="ECO:0000256" key="4">
    <source>
        <dbReference type="ARBA" id="ARBA00022679"/>
    </source>
</evidence>
<dbReference type="PROSITE" id="PS51100">
    <property type="entry name" value="PTS_EIIB_TYPE_3"/>
    <property type="match status" value="1"/>
</dbReference>
<dbReference type="InterPro" id="IPR013012">
    <property type="entry name" value="PTS_EIIB_3"/>
</dbReference>
<sequence>MKINMKILLVCNAGMSTGIMKMKLEQEAKTRGLDASVDAIPMVELGDNLEGTSVILLGPQIRFALDDIKKQAEGIPVMAIAAQDFGMMNAKKVLDEALKEI</sequence>
<dbReference type="Proteomes" id="UP001431199">
    <property type="component" value="Unassembled WGS sequence"/>
</dbReference>
<comment type="caution">
    <text evidence="9">The sequence shown here is derived from an EMBL/GenBank/DDBJ whole genome shotgun (WGS) entry which is preliminary data.</text>
</comment>
<keyword evidence="6" id="KW-0418">Kinase</keyword>
<dbReference type="SUPFAM" id="SSF52794">
    <property type="entry name" value="PTS system IIB component-like"/>
    <property type="match status" value="1"/>
</dbReference>
<keyword evidence="5" id="KW-0598">Phosphotransferase system</keyword>
<dbReference type="Pfam" id="PF02302">
    <property type="entry name" value="PTS_IIB"/>
    <property type="match status" value="1"/>
</dbReference>
<proteinExistence type="predicted"/>
<feature type="modified residue" description="Phosphocysteine; by EIIA" evidence="7">
    <location>
        <position position="11"/>
    </location>
</feature>
<name>A0ABT2LXG4_9FIRM</name>
<dbReference type="CDD" id="cd05564">
    <property type="entry name" value="PTS_IIB_chitobiose_lichenan"/>
    <property type="match status" value="1"/>
</dbReference>
<dbReference type="EMBL" id="JAODBU010000002">
    <property type="protein sequence ID" value="MCT7397965.1"/>
    <property type="molecule type" value="Genomic_DNA"/>
</dbReference>
<gene>
    <name evidence="9" type="ORF">N5B56_02525</name>
</gene>
<dbReference type="PANTHER" id="PTHR34581:SF2">
    <property type="entry name" value="PTS SYSTEM N,N'-DIACETYLCHITOBIOSE-SPECIFIC EIIB COMPONENT"/>
    <property type="match status" value="1"/>
</dbReference>
<protein>
    <submittedName>
        <fullName evidence="9">PTS sugar transporter subunit IIB</fullName>
    </submittedName>
</protein>
<keyword evidence="1" id="KW-0813">Transport</keyword>
<reference evidence="9" key="1">
    <citation type="submission" date="2022-09" db="EMBL/GenBank/DDBJ databases">
        <title>Eubacterium sp. LFL-14 isolated from human feces.</title>
        <authorList>
            <person name="Liu F."/>
        </authorList>
    </citation>
    <scope>NUCLEOTIDE SEQUENCE</scope>
    <source>
        <strain evidence="9">LFL-14</strain>
    </source>
</reference>
<keyword evidence="3 9" id="KW-0762">Sugar transport</keyword>
<dbReference type="RefSeq" id="WP_243003026.1">
    <property type="nucleotide sequence ID" value="NZ_JAODBU010000002.1"/>
</dbReference>
<evidence type="ECO:0000256" key="1">
    <source>
        <dbReference type="ARBA" id="ARBA00022448"/>
    </source>
</evidence>
<organism evidence="9 10">
    <name type="scientific">Eubacterium album</name>
    <dbReference type="NCBI Taxonomy" id="2978477"/>
    <lineage>
        <taxon>Bacteria</taxon>
        <taxon>Bacillati</taxon>
        <taxon>Bacillota</taxon>
        <taxon>Clostridia</taxon>
        <taxon>Eubacteriales</taxon>
        <taxon>Eubacteriaceae</taxon>
        <taxon>Eubacterium</taxon>
    </lineage>
</organism>
<accession>A0ABT2LXG4</accession>
<dbReference type="Gene3D" id="3.40.50.2300">
    <property type="match status" value="1"/>
</dbReference>
<evidence type="ECO:0000313" key="9">
    <source>
        <dbReference type="EMBL" id="MCT7397965.1"/>
    </source>
</evidence>
<dbReference type="InterPro" id="IPR036095">
    <property type="entry name" value="PTS_EIIB-like_sf"/>
</dbReference>